<evidence type="ECO:0000256" key="5">
    <source>
        <dbReference type="ARBA" id="ARBA00023049"/>
    </source>
</evidence>
<proteinExistence type="predicted"/>
<organism evidence="7 8">
    <name type="scientific">Lentibacillus salinarum</name>
    <dbReference type="NCBI Taxonomy" id="446820"/>
    <lineage>
        <taxon>Bacteria</taxon>
        <taxon>Bacillati</taxon>
        <taxon>Bacillota</taxon>
        <taxon>Bacilli</taxon>
        <taxon>Bacillales</taxon>
        <taxon>Bacillaceae</taxon>
        <taxon>Lentibacillus</taxon>
    </lineage>
</organism>
<evidence type="ECO:0000256" key="1">
    <source>
        <dbReference type="ARBA" id="ARBA00022670"/>
    </source>
</evidence>
<gene>
    <name evidence="7" type="ORF">ACFQ4A_17465</name>
</gene>
<dbReference type="EMBL" id="JBHTNH010000057">
    <property type="protein sequence ID" value="MFD1363397.1"/>
    <property type="molecule type" value="Genomic_DNA"/>
</dbReference>
<reference evidence="8" key="1">
    <citation type="journal article" date="2019" name="Int. J. Syst. Evol. Microbiol.">
        <title>The Global Catalogue of Microorganisms (GCM) 10K type strain sequencing project: providing services to taxonomists for standard genome sequencing and annotation.</title>
        <authorList>
            <consortium name="The Broad Institute Genomics Platform"/>
            <consortium name="The Broad Institute Genome Sequencing Center for Infectious Disease"/>
            <person name="Wu L."/>
            <person name="Ma J."/>
        </authorList>
    </citation>
    <scope>NUCLEOTIDE SEQUENCE [LARGE SCALE GENOMIC DNA]</scope>
    <source>
        <strain evidence="8">CCUG 54822</strain>
    </source>
</reference>
<name>A0ABW3ZY94_9BACI</name>
<dbReference type="Proteomes" id="UP001597178">
    <property type="component" value="Unassembled WGS sequence"/>
</dbReference>
<dbReference type="Pfam" id="PF14464">
    <property type="entry name" value="Prok-JAB"/>
    <property type="match status" value="1"/>
</dbReference>
<protein>
    <submittedName>
        <fullName evidence="7">Mov34/MPN/PAD-1 family protein</fullName>
    </submittedName>
</protein>
<dbReference type="InterPro" id="IPR028090">
    <property type="entry name" value="JAB_dom_prok"/>
</dbReference>
<keyword evidence="4" id="KW-0862">Zinc</keyword>
<sequence length="157" mass="17792">MIKLILPKAIEQELKKELIVAGTQEIGGVLLGEHVSEGVFRISDFTIQRSGGTVVSFIRHIHQSLKNHLTDFFNKTKCNYTKFNYLGEWHSHPSFELTPSIRDRQTMWQIVNDPTVGANFVMLLLVKRNEGEVEGSVSIFVPGNPMILGDLIREEVE</sequence>
<dbReference type="Gene3D" id="3.40.140.10">
    <property type="entry name" value="Cytidine Deaminase, domain 2"/>
    <property type="match status" value="1"/>
</dbReference>
<dbReference type="RefSeq" id="WP_382402648.1">
    <property type="nucleotide sequence ID" value="NZ_JBHTNH010000057.1"/>
</dbReference>
<comment type="caution">
    <text evidence="7">The sequence shown here is derived from an EMBL/GenBank/DDBJ whole genome shotgun (WGS) entry which is preliminary data.</text>
</comment>
<evidence type="ECO:0000259" key="6">
    <source>
        <dbReference type="Pfam" id="PF14464"/>
    </source>
</evidence>
<keyword evidence="5" id="KW-0482">Metalloprotease</keyword>
<evidence type="ECO:0000256" key="3">
    <source>
        <dbReference type="ARBA" id="ARBA00022801"/>
    </source>
</evidence>
<accession>A0ABW3ZY94</accession>
<dbReference type="SUPFAM" id="SSF102712">
    <property type="entry name" value="JAB1/MPN domain"/>
    <property type="match status" value="1"/>
</dbReference>
<evidence type="ECO:0000256" key="2">
    <source>
        <dbReference type="ARBA" id="ARBA00022723"/>
    </source>
</evidence>
<keyword evidence="3" id="KW-0378">Hydrolase</keyword>
<keyword evidence="2" id="KW-0479">Metal-binding</keyword>
<feature type="domain" description="JAB" evidence="6">
    <location>
        <begin position="23"/>
        <end position="127"/>
    </location>
</feature>
<evidence type="ECO:0000313" key="7">
    <source>
        <dbReference type="EMBL" id="MFD1363397.1"/>
    </source>
</evidence>
<keyword evidence="1" id="KW-0645">Protease</keyword>
<evidence type="ECO:0000256" key="4">
    <source>
        <dbReference type="ARBA" id="ARBA00022833"/>
    </source>
</evidence>
<keyword evidence="8" id="KW-1185">Reference proteome</keyword>
<evidence type="ECO:0000313" key="8">
    <source>
        <dbReference type="Proteomes" id="UP001597178"/>
    </source>
</evidence>